<proteinExistence type="predicted"/>
<dbReference type="EMBL" id="CP000644">
    <property type="protein sequence ID" value="ABO90592.1"/>
    <property type="molecule type" value="Genomic_DNA"/>
</dbReference>
<protein>
    <submittedName>
        <fullName evidence="2">Uncharacterized protein</fullName>
    </submittedName>
</protein>
<gene>
    <name evidence="2" type="ordered locus">ASA_2565</name>
</gene>
<accession>A4SNX0</accession>
<dbReference type="Proteomes" id="UP000000225">
    <property type="component" value="Chromosome"/>
</dbReference>
<feature type="region of interest" description="Disordered" evidence="1">
    <location>
        <begin position="1"/>
        <end position="29"/>
    </location>
</feature>
<dbReference type="KEGG" id="asa:ASA_2565"/>
<organism evidence="2 3">
    <name type="scientific">Aeromonas salmonicida (strain A449)</name>
    <dbReference type="NCBI Taxonomy" id="382245"/>
    <lineage>
        <taxon>Bacteria</taxon>
        <taxon>Pseudomonadati</taxon>
        <taxon>Pseudomonadota</taxon>
        <taxon>Gammaproteobacteria</taxon>
        <taxon>Aeromonadales</taxon>
        <taxon>Aeromonadaceae</taxon>
        <taxon>Aeromonas</taxon>
    </lineage>
</organism>
<evidence type="ECO:0000256" key="1">
    <source>
        <dbReference type="SAM" id="MobiDB-lite"/>
    </source>
</evidence>
<evidence type="ECO:0000313" key="2">
    <source>
        <dbReference type="EMBL" id="ABO90592.1"/>
    </source>
</evidence>
<sequence>MCAIRSPRLPTQHAWQQAKSHTATRPTTASDLLPIDTSLLSYPHTSTGRSQTAIKIAFKFHRLDKVLFNRVNRHLIRFQPACLSAQEELMRSSLMAK</sequence>
<evidence type="ECO:0000313" key="3">
    <source>
        <dbReference type="Proteomes" id="UP000000225"/>
    </source>
</evidence>
<name>A4SNX0_AERS4</name>
<dbReference type="AlphaFoldDB" id="A4SNX0"/>
<reference evidence="3" key="1">
    <citation type="journal article" date="2008" name="BMC Genomics">
        <title>The genome of Aeromonas salmonicida subsp. salmonicida A449: insights into the evolution of a fish pathogen.</title>
        <authorList>
            <person name="Reith M.E."/>
            <person name="Singh R.K."/>
            <person name="Curtis B."/>
            <person name="Boyd J.M."/>
            <person name="Bouevitch A."/>
            <person name="Kimball J."/>
            <person name="Munholland J."/>
            <person name="Murphy C."/>
            <person name="Sarty D."/>
            <person name="Williams J."/>
            <person name="Nash J.H."/>
            <person name="Johnson S.C."/>
            <person name="Brown L.L."/>
        </authorList>
    </citation>
    <scope>NUCLEOTIDE SEQUENCE [LARGE SCALE GENOMIC DNA]</scope>
    <source>
        <strain evidence="3">A449</strain>
    </source>
</reference>
<feature type="compositionally biased region" description="Polar residues" evidence="1">
    <location>
        <begin position="13"/>
        <end position="29"/>
    </location>
</feature>
<dbReference type="HOGENOM" id="CLU_2340566_0_0_6"/>